<accession>A0A9N9GH20</accession>
<sequence length="137" mass="15455">YSVTTYNRRTVRSTPNFGNTKNETWIDPDNLPCMQSFVSVVVNSTNFAKLIDPKSKVFRALDNQSCITTCVDTCIKTDPLPTSQTVARCIVVSNPNNDTVSLKIFYRFDQTALVTQLPTLLQCRFLLALTKWIRAAL</sequence>
<comment type="caution">
    <text evidence="1">The sequence shown here is derived from an EMBL/GenBank/DDBJ whole genome shotgun (WGS) entry which is preliminary data.</text>
</comment>
<dbReference type="EMBL" id="CAJVPJ010001990">
    <property type="protein sequence ID" value="CAG8609862.1"/>
    <property type="molecule type" value="Genomic_DNA"/>
</dbReference>
<evidence type="ECO:0000313" key="2">
    <source>
        <dbReference type="Proteomes" id="UP000789572"/>
    </source>
</evidence>
<proteinExistence type="predicted"/>
<dbReference type="AlphaFoldDB" id="A0A9N9GH20"/>
<reference evidence="1" key="1">
    <citation type="submission" date="2021-06" db="EMBL/GenBank/DDBJ databases">
        <authorList>
            <person name="Kallberg Y."/>
            <person name="Tangrot J."/>
            <person name="Rosling A."/>
        </authorList>
    </citation>
    <scope>NUCLEOTIDE SEQUENCE</scope>
    <source>
        <strain evidence="1">IA702</strain>
    </source>
</reference>
<feature type="non-terminal residue" evidence="1">
    <location>
        <position position="137"/>
    </location>
</feature>
<organism evidence="1 2">
    <name type="scientific">Paraglomus occultum</name>
    <dbReference type="NCBI Taxonomy" id="144539"/>
    <lineage>
        <taxon>Eukaryota</taxon>
        <taxon>Fungi</taxon>
        <taxon>Fungi incertae sedis</taxon>
        <taxon>Mucoromycota</taxon>
        <taxon>Glomeromycotina</taxon>
        <taxon>Glomeromycetes</taxon>
        <taxon>Paraglomerales</taxon>
        <taxon>Paraglomeraceae</taxon>
        <taxon>Paraglomus</taxon>
    </lineage>
</organism>
<evidence type="ECO:0000313" key="1">
    <source>
        <dbReference type="EMBL" id="CAG8609862.1"/>
    </source>
</evidence>
<dbReference type="Proteomes" id="UP000789572">
    <property type="component" value="Unassembled WGS sequence"/>
</dbReference>
<gene>
    <name evidence="1" type="ORF">POCULU_LOCUS7893</name>
</gene>
<name>A0A9N9GH20_9GLOM</name>
<protein>
    <submittedName>
        <fullName evidence="1">4760_t:CDS:1</fullName>
    </submittedName>
</protein>
<keyword evidence="2" id="KW-1185">Reference proteome</keyword>